<dbReference type="SUPFAM" id="SSF52980">
    <property type="entry name" value="Restriction endonuclease-like"/>
    <property type="match status" value="1"/>
</dbReference>
<dbReference type="Proteomes" id="UP000535954">
    <property type="component" value="Unassembled WGS sequence"/>
</dbReference>
<dbReference type="GO" id="GO:0006298">
    <property type="term" value="P:mismatch repair"/>
    <property type="evidence" value="ECO:0007669"/>
    <property type="project" value="UniProtKB-UniRule"/>
</dbReference>
<dbReference type="Pfam" id="PF03852">
    <property type="entry name" value="Vsr"/>
    <property type="match status" value="1"/>
</dbReference>
<evidence type="ECO:0000256" key="2">
    <source>
        <dbReference type="ARBA" id="ARBA00022759"/>
    </source>
</evidence>
<name>A0A7Y1M598_9PSED</name>
<dbReference type="AlphaFoldDB" id="A0A7Y1M598"/>
<sequence length="150" mass="17395">MDVVDKVTRSRMMAAIASKNTQPELVLRRFLHALGYRFRLHRKDLPGKPDIVMPKLRTCIFVHGCFWHRHAGCRYATTPQTRSEFWAAKFSRNVERDLENVHALEAQGWKVMIVWECDIRRGGGSLSELHQALKAEESSAISARPRLRQR</sequence>
<dbReference type="NCBIfam" id="TIGR00632">
    <property type="entry name" value="vsr"/>
    <property type="match status" value="1"/>
</dbReference>
<comment type="similarity">
    <text evidence="6">Belongs to the vsr family.</text>
</comment>
<keyword evidence="4 6" id="KW-0378">Hydrolase</keyword>
<keyword evidence="3 6" id="KW-0227">DNA damage</keyword>
<dbReference type="PIRSF" id="PIRSF018267">
    <property type="entry name" value="VSR_endonuc"/>
    <property type="match status" value="1"/>
</dbReference>
<dbReference type="Gene3D" id="3.40.960.10">
    <property type="entry name" value="VSR Endonuclease"/>
    <property type="match status" value="1"/>
</dbReference>
<gene>
    <name evidence="7" type="primary">vsr</name>
    <name evidence="7" type="ORF">HBO13_22035</name>
</gene>
<proteinExistence type="inferred from homology"/>
<protein>
    <recommendedName>
        <fullName evidence="6">Very short patch repair endonuclease</fullName>
        <ecNumber evidence="6">3.1.-.-</ecNumber>
    </recommendedName>
</protein>
<dbReference type="InterPro" id="IPR011335">
    <property type="entry name" value="Restrct_endonuc-II-like"/>
</dbReference>
<evidence type="ECO:0000256" key="5">
    <source>
        <dbReference type="ARBA" id="ARBA00023204"/>
    </source>
</evidence>
<evidence type="ECO:0000256" key="4">
    <source>
        <dbReference type="ARBA" id="ARBA00022801"/>
    </source>
</evidence>
<evidence type="ECO:0000313" key="7">
    <source>
        <dbReference type="EMBL" id="NNA75327.1"/>
    </source>
</evidence>
<keyword evidence="5 6" id="KW-0234">DNA repair</keyword>
<comment type="caution">
    <text evidence="7">The sequence shown here is derived from an EMBL/GenBank/DDBJ whole genome shotgun (WGS) entry which is preliminary data.</text>
</comment>
<evidence type="ECO:0000256" key="6">
    <source>
        <dbReference type="PIRNR" id="PIRNR018267"/>
    </source>
</evidence>
<dbReference type="GO" id="GO:0016787">
    <property type="term" value="F:hydrolase activity"/>
    <property type="evidence" value="ECO:0007669"/>
    <property type="project" value="UniProtKB-KW"/>
</dbReference>
<reference evidence="7 8" key="1">
    <citation type="journal article" date="2020" name="Front. Microbiol.">
        <title>Genetic Organization of the aprX-lipA2 Operon Affects the Proteolytic Potential of Pseudomonas Species in Milk.</title>
        <authorList>
            <person name="Maier C."/>
            <person name="Huptas C."/>
            <person name="von Neubeck M."/>
            <person name="Scherer S."/>
            <person name="Wenning M."/>
            <person name="Lucking G."/>
        </authorList>
    </citation>
    <scope>NUCLEOTIDE SEQUENCE [LARGE SCALE GENOMIC DNA]</scope>
    <source>
        <strain evidence="7 8">WS 5405</strain>
    </source>
</reference>
<keyword evidence="1 6" id="KW-0540">Nuclease</keyword>
<comment type="function">
    <text evidence="6">May nick specific sequences that contain T:G mispairs resulting from m5C-deamination.</text>
</comment>
<dbReference type="GO" id="GO:0004519">
    <property type="term" value="F:endonuclease activity"/>
    <property type="evidence" value="ECO:0007669"/>
    <property type="project" value="UniProtKB-KW"/>
</dbReference>
<organism evidence="7 8">
    <name type="scientific">Pseudomonas lactis</name>
    <dbReference type="NCBI Taxonomy" id="1615674"/>
    <lineage>
        <taxon>Bacteria</taxon>
        <taxon>Pseudomonadati</taxon>
        <taxon>Pseudomonadota</taxon>
        <taxon>Gammaproteobacteria</taxon>
        <taxon>Pseudomonadales</taxon>
        <taxon>Pseudomonadaceae</taxon>
        <taxon>Pseudomonas</taxon>
    </lineage>
</organism>
<evidence type="ECO:0000256" key="3">
    <source>
        <dbReference type="ARBA" id="ARBA00022763"/>
    </source>
</evidence>
<keyword evidence="2 6" id="KW-0255">Endonuclease</keyword>
<evidence type="ECO:0000313" key="8">
    <source>
        <dbReference type="Proteomes" id="UP000535954"/>
    </source>
</evidence>
<evidence type="ECO:0000256" key="1">
    <source>
        <dbReference type="ARBA" id="ARBA00022722"/>
    </source>
</evidence>
<dbReference type="CDD" id="cd00221">
    <property type="entry name" value="Vsr"/>
    <property type="match status" value="1"/>
</dbReference>
<dbReference type="EMBL" id="JAAQYH010000011">
    <property type="protein sequence ID" value="NNA75327.1"/>
    <property type="molecule type" value="Genomic_DNA"/>
</dbReference>
<accession>A0A7Y1M598</accession>
<dbReference type="InterPro" id="IPR004603">
    <property type="entry name" value="DNA_mismatch_endonuc_vsr"/>
</dbReference>
<dbReference type="RefSeq" id="WP_169900223.1">
    <property type="nucleotide sequence ID" value="NZ_JAAQYH010000011.1"/>
</dbReference>
<dbReference type="EC" id="3.1.-.-" evidence="6"/>